<evidence type="ECO:0000313" key="13">
    <source>
        <dbReference type="Proteomes" id="UP000178572"/>
    </source>
</evidence>
<evidence type="ECO:0000259" key="11">
    <source>
        <dbReference type="Pfam" id="PF01979"/>
    </source>
</evidence>
<organism evidence="12 13">
    <name type="scientific">Candidatus Kaiserbacteria bacterium RIFCSPHIGHO2_02_FULL_59_21</name>
    <dbReference type="NCBI Taxonomy" id="1798500"/>
    <lineage>
        <taxon>Bacteria</taxon>
        <taxon>Candidatus Kaiseribacteriota</taxon>
    </lineage>
</organism>
<feature type="binding site" evidence="9">
    <location>
        <begin position="21"/>
        <end position="23"/>
    </location>
    <ligand>
        <name>substrate</name>
    </ligand>
</feature>
<feature type="binding site" evidence="9">
    <location>
        <position position="190"/>
    </location>
    <ligand>
        <name>Zn(2+)</name>
        <dbReference type="ChEBI" id="CHEBI:29105"/>
        <label>2</label>
    </ligand>
</feature>
<dbReference type="Proteomes" id="UP000178572">
    <property type="component" value="Unassembled WGS sequence"/>
</dbReference>
<dbReference type="PROSITE" id="PS00483">
    <property type="entry name" value="DIHYDROOROTASE_2"/>
    <property type="match status" value="1"/>
</dbReference>
<keyword evidence="8 9" id="KW-0665">Pyrimidine biosynthesis</keyword>
<protein>
    <recommendedName>
        <fullName evidence="4 9">Dihydroorotase</fullName>
        <shortName evidence="9">DHOase</shortName>
        <ecNumber evidence="4 9">3.5.2.3</ecNumber>
    </recommendedName>
</protein>
<feature type="domain" description="Amidohydrolase-related" evidence="11">
    <location>
        <begin position="17"/>
        <end position="328"/>
    </location>
</feature>
<comment type="subunit">
    <text evidence="9">Homodimer.</text>
</comment>
<evidence type="ECO:0000313" key="12">
    <source>
        <dbReference type="EMBL" id="OGG66667.1"/>
    </source>
</evidence>
<gene>
    <name evidence="9" type="primary">pyrC</name>
    <name evidence="12" type="ORF">A3C21_03195</name>
</gene>
<feature type="binding site" description="via carbamate group" evidence="9">
    <location>
        <position position="111"/>
    </location>
    <ligand>
        <name>Zn(2+)</name>
        <dbReference type="ChEBI" id="CHEBI:29105"/>
        <label>1</label>
    </ligand>
</feature>
<feature type="modified residue" description="N6-carboxylysine" evidence="9">
    <location>
        <position position="111"/>
    </location>
</feature>
<evidence type="ECO:0000256" key="5">
    <source>
        <dbReference type="ARBA" id="ARBA00022723"/>
    </source>
</evidence>
<comment type="catalytic activity">
    <reaction evidence="9 10">
        <text>(S)-dihydroorotate + H2O = N-carbamoyl-L-aspartate + H(+)</text>
        <dbReference type="Rhea" id="RHEA:24296"/>
        <dbReference type="ChEBI" id="CHEBI:15377"/>
        <dbReference type="ChEBI" id="CHEBI:15378"/>
        <dbReference type="ChEBI" id="CHEBI:30864"/>
        <dbReference type="ChEBI" id="CHEBI:32814"/>
        <dbReference type="EC" id="3.5.2.3"/>
    </reaction>
</comment>
<evidence type="ECO:0000256" key="4">
    <source>
        <dbReference type="ARBA" id="ARBA00012860"/>
    </source>
</evidence>
<evidence type="ECO:0000256" key="7">
    <source>
        <dbReference type="ARBA" id="ARBA00022833"/>
    </source>
</evidence>
<dbReference type="PANTHER" id="PTHR43137:SF1">
    <property type="entry name" value="DIHYDROOROTASE"/>
    <property type="match status" value="1"/>
</dbReference>
<feature type="binding site" evidence="9">
    <location>
        <position position="21"/>
    </location>
    <ligand>
        <name>Zn(2+)</name>
        <dbReference type="ChEBI" id="CHEBI:29105"/>
        <label>1</label>
    </ligand>
</feature>
<dbReference type="InterPro" id="IPR004721">
    <property type="entry name" value="DHOdimr"/>
</dbReference>
<comment type="caution">
    <text evidence="12">The sequence shown here is derived from an EMBL/GenBank/DDBJ whole genome shotgun (WGS) entry which is preliminary data.</text>
</comment>
<dbReference type="EMBL" id="MFLN01000040">
    <property type="protein sequence ID" value="OGG66667.1"/>
    <property type="molecule type" value="Genomic_DNA"/>
</dbReference>
<comment type="pathway">
    <text evidence="2 9 10">Pyrimidine metabolism; UMP biosynthesis via de novo pathway; (S)-dihydroorotate from bicarbonate: step 3/3.</text>
</comment>
<feature type="active site" evidence="9">
    <location>
        <position position="262"/>
    </location>
</feature>
<evidence type="ECO:0000256" key="6">
    <source>
        <dbReference type="ARBA" id="ARBA00022801"/>
    </source>
</evidence>
<feature type="binding site" description="via carbamate group" evidence="9">
    <location>
        <position position="111"/>
    </location>
    <ligand>
        <name>Zn(2+)</name>
        <dbReference type="ChEBI" id="CHEBI:29105"/>
        <label>2</label>
    </ligand>
</feature>
<accession>A0A1F6DZA2</accession>
<dbReference type="InterPro" id="IPR002195">
    <property type="entry name" value="Dihydroorotase_CS"/>
</dbReference>
<dbReference type="GO" id="GO:0008270">
    <property type="term" value="F:zinc ion binding"/>
    <property type="evidence" value="ECO:0007669"/>
    <property type="project" value="UniProtKB-UniRule"/>
</dbReference>
<keyword evidence="7 9" id="KW-0862">Zinc</keyword>
<proteinExistence type="inferred from homology"/>
<name>A0A1F6DZA2_9BACT</name>
<keyword evidence="6 9" id="KW-0378">Hydrolase</keyword>
<dbReference type="PROSITE" id="PS00482">
    <property type="entry name" value="DIHYDROOROTASE_1"/>
    <property type="match status" value="1"/>
</dbReference>
<dbReference type="Pfam" id="PF01979">
    <property type="entry name" value="Amidohydro_1"/>
    <property type="match status" value="1"/>
</dbReference>
<feature type="binding site" evidence="9">
    <location>
        <position position="148"/>
    </location>
    <ligand>
        <name>Zn(2+)</name>
        <dbReference type="ChEBI" id="CHEBI:29105"/>
        <label>2</label>
    </ligand>
</feature>
<comment type="function">
    <text evidence="1 9">Catalyzes the reversible cyclization of carbamoyl aspartate to dihydroorotate.</text>
</comment>
<dbReference type="EC" id="3.5.2.3" evidence="4 9"/>
<dbReference type="GO" id="GO:0004151">
    <property type="term" value="F:dihydroorotase activity"/>
    <property type="evidence" value="ECO:0007669"/>
    <property type="project" value="UniProtKB-UniRule"/>
</dbReference>
<evidence type="ECO:0000256" key="3">
    <source>
        <dbReference type="ARBA" id="ARBA00005631"/>
    </source>
</evidence>
<dbReference type="STRING" id="1798500.A3C21_03195"/>
<evidence type="ECO:0000256" key="10">
    <source>
        <dbReference type="RuleBase" id="RU003440"/>
    </source>
</evidence>
<feature type="binding site" evidence="9">
    <location>
        <position position="47"/>
    </location>
    <ligand>
        <name>substrate</name>
    </ligand>
</feature>
<dbReference type="GO" id="GO:0005737">
    <property type="term" value="C:cytoplasm"/>
    <property type="evidence" value="ECO:0007669"/>
    <property type="project" value="TreeGrafter"/>
</dbReference>
<dbReference type="Gene3D" id="3.20.20.140">
    <property type="entry name" value="Metal-dependent hydrolases"/>
    <property type="match status" value="1"/>
</dbReference>
<feature type="binding site" evidence="9">
    <location>
        <position position="19"/>
    </location>
    <ligand>
        <name>Zn(2+)</name>
        <dbReference type="ChEBI" id="CHEBI:29105"/>
        <label>1</label>
    </ligand>
</feature>
<feature type="binding site" evidence="9">
    <location>
        <position position="266"/>
    </location>
    <ligand>
        <name>substrate</name>
    </ligand>
</feature>
<dbReference type="PIRSF" id="PIRSF001237">
    <property type="entry name" value="DHOdimr"/>
    <property type="match status" value="1"/>
</dbReference>
<dbReference type="NCBIfam" id="TIGR00856">
    <property type="entry name" value="pyrC_dimer"/>
    <property type="match status" value="1"/>
</dbReference>
<dbReference type="UniPathway" id="UPA00070">
    <property type="reaction ID" value="UER00117"/>
</dbReference>
<dbReference type="HAMAP" id="MF_00219">
    <property type="entry name" value="PyrC_classII"/>
    <property type="match status" value="1"/>
</dbReference>
<comment type="similarity">
    <text evidence="3 9 10">Belongs to the metallo-dependent hydrolases superfamily. DHOase family. Class II DHOase subfamily.</text>
</comment>
<evidence type="ECO:0000256" key="2">
    <source>
        <dbReference type="ARBA" id="ARBA00004880"/>
    </source>
</evidence>
<comment type="caution">
    <text evidence="9">Lacks conserved residue(s) required for the propagation of feature annotation.</text>
</comment>
<evidence type="ECO:0000256" key="8">
    <source>
        <dbReference type="ARBA" id="ARBA00022975"/>
    </source>
</evidence>
<evidence type="ECO:0000256" key="9">
    <source>
        <dbReference type="HAMAP-Rule" id="MF_00219"/>
    </source>
</evidence>
<dbReference type="PANTHER" id="PTHR43137">
    <property type="entry name" value="DIHYDROOROTASE"/>
    <property type="match status" value="1"/>
</dbReference>
<dbReference type="InterPro" id="IPR006680">
    <property type="entry name" value="Amidohydro-rel"/>
</dbReference>
<dbReference type="InterPro" id="IPR032466">
    <property type="entry name" value="Metal_Hydrolase"/>
</dbReference>
<dbReference type="AlphaFoldDB" id="A0A1F6DZA2"/>
<dbReference type="GO" id="GO:0044205">
    <property type="term" value="P:'de novo' UMP biosynthetic process"/>
    <property type="evidence" value="ECO:0007669"/>
    <property type="project" value="UniProtKB-UniRule"/>
</dbReference>
<dbReference type="GO" id="GO:0006207">
    <property type="term" value="P:'de novo' pyrimidine nucleobase biosynthetic process"/>
    <property type="evidence" value="ECO:0007669"/>
    <property type="project" value="TreeGrafter"/>
</dbReference>
<comment type="cofactor">
    <cofactor evidence="9 10">
        <name>Zn(2+)</name>
        <dbReference type="ChEBI" id="CHEBI:29105"/>
    </cofactor>
    <text evidence="9 10">Binds 2 Zn(2+) ions per subunit.</text>
</comment>
<keyword evidence="5 9" id="KW-0479">Metal-binding</keyword>
<sequence length="366" mass="40503">MYTKAVAETITIKKPFDAHVHLRQGAMLRAVAPITAAHWSRAIAMPNTEPPIETIAQAVGYKKEIIAACQGDALTSGFEPLMTFYLTKNLKPSEIERGASDAGGTNIYGVKYYPYGATTNSQWGYRNVLEAKDVLATMEKVGMPLLLHGEVHVDERGEEVDPYIGEQAFVKEILPQLLETYPKLKISLEHLSSAEAADFIEKHGKEQRLAATIPAHHLLYGRTDIEKRPALRSKPLVKDNSDKERIRTLVTKGLPFVFAGTDSAPHPESKKLSPPIAYGVFSAPVALELYTQVFDELGALDTLENFLSVSGPRFYGLEPSAETITLIKKDWQTTEPVVTDEGVKVWPICDAKHGLGNETIHWQLTR</sequence>
<feature type="binding site" evidence="9">
    <location>
        <position position="148"/>
    </location>
    <ligand>
        <name>substrate</name>
    </ligand>
</feature>
<feature type="binding site" evidence="9">
    <location>
        <position position="262"/>
    </location>
    <ligand>
        <name>Zn(2+)</name>
        <dbReference type="ChEBI" id="CHEBI:29105"/>
        <label>1</label>
    </ligand>
</feature>
<dbReference type="SUPFAM" id="SSF51556">
    <property type="entry name" value="Metallo-dependent hydrolases"/>
    <property type="match status" value="1"/>
</dbReference>
<evidence type="ECO:0000256" key="1">
    <source>
        <dbReference type="ARBA" id="ARBA00002368"/>
    </source>
</evidence>
<reference evidence="12 13" key="1">
    <citation type="journal article" date="2016" name="Nat. Commun.">
        <title>Thousands of microbial genomes shed light on interconnected biogeochemical processes in an aquifer system.</title>
        <authorList>
            <person name="Anantharaman K."/>
            <person name="Brown C.T."/>
            <person name="Hug L.A."/>
            <person name="Sharon I."/>
            <person name="Castelle C.J."/>
            <person name="Probst A.J."/>
            <person name="Thomas B.C."/>
            <person name="Singh A."/>
            <person name="Wilkins M.J."/>
            <person name="Karaoz U."/>
            <person name="Brodie E.L."/>
            <person name="Williams K.H."/>
            <person name="Hubbard S.S."/>
            <person name="Banfield J.F."/>
        </authorList>
    </citation>
    <scope>NUCLEOTIDE SEQUENCE [LARGE SCALE GENOMIC DNA]</scope>
</reference>